<dbReference type="Pfam" id="PF14475">
    <property type="entry name" value="Mso1_Sec1_bdg"/>
    <property type="match status" value="1"/>
</dbReference>
<feature type="compositionally biased region" description="Polar residues" evidence="1">
    <location>
        <begin position="344"/>
        <end position="355"/>
    </location>
</feature>
<evidence type="ECO:0000259" key="2">
    <source>
        <dbReference type="Pfam" id="PF14475"/>
    </source>
</evidence>
<feature type="region of interest" description="Disordered" evidence="1">
    <location>
        <begin position="133"/>
        <end position="396"/>
    </location>
</feature>
<dbReference type="EMBL" id="NAJP01000042">
    <property type="protein sequence ID" value="TKA38916.1"/>
    <property type="molecule type" value="Genomic_DNA"/>
</dbReference>
<feature type="compositionally biased region" description="Low complexity" evidence="1">
    <location>
        <begin position="192"/>
        <end position="205"/>
    </location>
</feature>
<name>A0A4U0UUY0_9PEZI</name>
<dbReference type="AlphaFoldDB" id="A0A4U0UUY0"/>
<gene>
    <name evidence="3" type="ORF">B0A54_09965</name>
</gene>
<dbReference type="Proteomes" id="UP000310066">
    <property type="component" value="Unassembled WGS sequence"/>
</dbReference>
<accession>A0A4U0UUY0</accession>
<evidence type="ECO:0000256" key="1">
    <source>
        <dbReference type="SAM" id="MobiDB-lite"/>
    </source>
</evidence>
<evidence type="ECO:0000313" key="3">
    <source>
        <dbReference type="EMBL" id="TKA38916.1"/>
    </source>
</evidence>
<proteinExistence type="predicted"/>
<protein>
    <recommendedName>
        <fullName evidence="2">Mso1 N-terminal domain-containing protein</fullName>
    </recommendedName>
</protein>
<dbReference type="OrthoDB" id="2683368at2759"/>
<feature type="compositionally biased region" description="Gly residues" evidence="1">
    <location>
        <begin position="157"/>
        <end position="170"/>
    </location>
</feature>
<sequence>MLFDERFLGANATHESRDAWAQDTWPRITLVWGYMILLHFARLLPIDPVVVHWLAVLLRRVSDSAAPVVGVGEGYLLGLPTMSSYLSSLLTSTTSRYNTLRRTLLSNEDDGDTEDDSHISRVLRAYYTEKARPYPPWLPPDPNDRRAITPQPYPAAGVGGQGQQQGGGGYFPTARGQPQYAAAQNAGGQRGSLSDLWDPPSSSAQTPPPQQPQSLRAGVRRGLQPSSRPSSALAPPPVQARPLPSQRAGSHQNVGAQGGQYVPPGPGMGGYAPQPQGPRGMGMGVGAEQSPPGSSSGGGGGGGGGTAQDRLKARLWGGQRTGSSTSVGSGVSGGGGAGAAANPYGTSANAPWSSNGGDAYGGYDTGGARNPYDTGEASGSARGGQGANNRRYGRAG</sequence>
<feature type="compositionally biased region" description="Gly residues" evidence="1">
    <location>
        <begin position="295"/>
        <end position="306"/>
    </location>
</feature>
<organism evidence="3 4">
    <name type="scientific">Friedmanniomyces endolithicus</name>
    <dbReference type="NCBI Taxonomy" id="329885"/>
    <lineage>
        <taxon>Eukaryota</taxon>
        <taxon>Fungi</taxon>
        <taxon>Dikarya</taxon>
        <taxon>Ascomycota</taxon>
        <taxon>Pezizomycotina</taxon>
        <taxon>Dothideomycetes</taxon>
        <taxon>Dothideomycetidae</taxon>
        <taxon>Mycosphaerellales</taxon>
        <taxon>Teratosphaeriaceae</taxon>
        <taxon>Friedmanniomyces</taxon>
    </lineage>
</organism>
<feature type="domain" description="Mso1 N-terminal" evidence="2">
    <location>
        <begin position="100"/>
        <end position="138"/>
    </location>
</feature>
<evidence type="ECO:0000313" key="4">
    <source>
        <dbReference type="Proteomes" id="UP000310066"/>
    </source>
</evidence>
<dbReference type="InterPro" id="IPR028095">
    <property type="entry name" value="Mso1_N_dom"/>
</dbReference>
<reference evidence="3 4" key="1">
    <citation type="submission" date="2017-03" db="EMBL/GenBank/DDBJ databases">
        <title>Genomes of endolithic fungi from Antarctica.</title>
        <authorList>
            <person name="Coleine C."/>
            <person name="Masonjones S."/>
            <person name="Stajich J.E."/>
        </authorList>
    </citation>
    <scope>NUCLEOTIDE SEQUENCE [LARGE SCALE GENOMIC DNA]</scope>
    <source>
        <strain evidence="3 4">CCFEE 5311</strain>
    </source>
</reference>
<comment type="caution">
    <text evidence="3">The sequence shown here is derived from an EMBL/GenBank/DDBJ whole genome shotgun (WGS) entry which is preliminary data.</text>
</comment>